<keyword evidence="3 6" id="KW-0812">Transmembrane</keyword>
<comment type="subcellular location">
    <subcellularLocation>
        <location evidence="1">Cell membrane</location>
    </subcellularLocation>
</comment>
<evidence type="ECO:0000256" key="6">
    <source>
        <dbReference type="SAM" id="Phobius"/>
    </source>
</evidence>
<feature type="transmembrane region" description="Helical" evidence="6">
    <location>
        <begin position="36"/>
        <end position="69"/>
    </location>
</feature>
<evidence type="ECO:0000256" key="2">
    <source>
        <dbReference type="ARBA" id="ARBA00022475"/>
    </source>
</evidence>
<evidence type="ECO:0000256" key="3">
    <source>
        <dbReference type="ARBA" id="ARBA00022692"/>
    </source>
</evidence>
<evidence type="ECO:0000256" key="4">
    <source>
        <dbReference type="ARBA" id="ARBA00022989"/>
    </source>
</evidence>
<keyword evidence="5 6" id="KW-0472">Membrane</keyword>
<gene>
    <name evidence="7" type="ORF">L0P57_05685</name>
</gene>
<evidence type="ECO:0000313" key="7">
    <source>
        <dbReference type="EMBL" id="MCG4610421.1"/>
    </source>
</evidence>
<proteinExistence type="predicted"/>
<accession>A0ABS9MHY6</accession>
<protein>
    <submittedName>
        <fullName evidence="7">OadG family protein</fullName>
    </submittedName>
</protein>
<dbReference type="EMBL" id="JAKNHQ010000005">
    <property type="protein sequence ID" value="MCG4610421.1"/>
    <property type="molecule type" value="Genomic_DNA"/>
</dbReference>
<reference evidence="7 8" key="1">
    <citation type="submission" date="2022-01" db="EMBL/GenBank/DDBJ databases">
        <title>Collection of gut derived symbiotic bacterial strains cultured from healthy donors.</title>
        <authorList>
            <person name="Lin H."/>
            <person name="Kohout C."/>
            <person name="Waligurski E."/>
            <person name="Pamer E.G."/>
        </authorList>
    </citation>
    <scope>NUCLEOTIDE SEQUENCE [LARGE SCALE GENOMIC DNA]</scope>
    <source>
        <strain evidence="7 8">DFI.7.58</strain>
    </source>
</reference>
<dbReference type="NCBIfam" id="TIGR01195">
    <property type="entry name" value="oadG_fam"/>
    <property type="match status" value="1"/>
</dbReference>
<keyword evidence="4 6" id="KW-1133">Transmembrane helix</keyword>
<dbReference type="Pfam" id="PF04277">
    <property type="entry name" value="OAD_gamma"/>
    <property type="match status" value="1"/>
</dbReference>
<sequence length="152" mass="16610">MPDVKHLKGGLFFDPPYCILSLRKNGEIQMDPQNEALLSLTILLTGLVVVFAVLIFLILIINVYGNIIYKVTQKRHKGKDKTEDVRAPVSAPEPAPIEVEEGIPGEVVAAISAAVYMTCGDSAPVIRSVKRAATNPRSLWGEAGRLENTRPF</sequence>
<dbReference type="Proteomes" id="UP001298681">
    <property type="component" value="Unassembled WGS sequence"/>
</dbReference>
<evidence type="ECO:0000313" key="8">
    <source>
        <dbReference type="Proteomes" id="UP001298681"/>
    </source>
</evidence>
<keyword evidence="2" id="KW-1003">Cell membrane</keyword>
<dbReference type="RefSeq" id="WP_191441351.1">
    <property type="nucleotide sequence ID" value="NZ_JAKNHQ010000005.1"/>
</dbReference>
<keyword evidence="8" id="KW-1185">Reference proteome</keyword>
<evidence type="ECO:0000256" key="5">
    <source>
        <dbReference type="ARBA" id="ARBA00023136"/>
    </source>
</evidence>
<name>A0ABS9MHY6_9FIRM</name>
<dbReference type="InterPro" id="IPR005899">
    <property type="entry name" value="Na_pump_deCOase"/>
</dbReference>
<organism evidence="7 8">
    <name type="scientific">Anaeromassilibacillus senegalensis</name>
    <dbReference type="NCBI Taxonomy" id="1673717"/>
    <lineage>
        <taxon>Bacteria</taxon>
        <taxon>Bacillati</taxon>
        <taxon>Bacillota</taxon>
        <taxon>Clostridia</taxon>
        <taxon>Eubacteriales</taxon>
        <taxon>Acutalibacteraceae</taxon>
        <taxon>Anaeromassilibacillus</taxon>
    </lineage>
</organism>
<comment type="caution">
    <text evidence="7">The sequence shown here is derived from an EMBL/GenBank/DDBJ whole genome shotgun (WGS) entry which is preliminary data.</text>
</comment>
<evidence type="ECO:0000256" key="1">
    <source>
        <dbReference type="ARBA" id="ARBA00004236"/>
    </source>
</evidence>